<keyword evidence="2" id="KW-0677">Repeat</keyword>
<evidence type="ECO:0000256" key="1">
    <source>
        <dbReference type="ARBA" id="ARBA00022729"/>
    </source>
</evidence>
<evidence type="ECO:0000256" key="2">
    <source>
        <dbReference type="ARBA" id="ARBA00022737"/>
    </source>
</evidence>
<keyword evidence="5 6" id="KW-0424">Laminin EGF-like domain</keyword>
<feature type="compositionally biased region" description="Basic and acidic residues" evidence="7">
    <location>
        <begin position="150"/>
        <end position="159"/>
    </location>
</feature>
<sequence>MNGDARRLTSGMLRSAPVDRVYLVAALILASVSLAFITDGDGELTGNGIYDLPEPALRSRNAAEDSGIRTADARSAAEITWTPAAVPESRSEDAGSPAVEPQYRTNETRDPIADASNRTEDAGSLSEDVSKQAVDSEPANRNTHTMTVKPENRTEDSVHSLRFPAPTESGRELGATDTEDNRAEAVSSVGGLLVTATPAVPTASTRSLVTGTPEVSVIETAVPWMWNVSSTVDSVVPDTEDEGFVCNCSTIGSWNANRCNRTTGRCECTQGYIGVYCENCDEGFYQNSTSSFCFPCNCSTTGATTSSCERSGQCYCKAGVTGVKCDQCLPEYYRFSENGCLRCQCNNHSNSCDTLTGNCSQCQENTQGAKCENCKAGFYRRENALLSDECLQCPCSTVMSTGSCHQGSDGPVCDKCNIGYSGPNCDECDYGYYLHDTICVKCDCNGNVDTAKFPDICNPKTGQCLNCTRNTTGHHCEKCQEGYSRDPTENCTKTEIPGTKESRRVNIDANSTMIPSFSTPLSNNTIIPTTLQITNIFSVSSSDNSTSTLADVSWTQFNIIILTVIIIVVVLLMGFVGAVYMYREYQSRKLNAPFWTIELKEDNISFSSYHDSIPNADVSGLLEDDGNEIAPNGQLSLTSSINNYKA</sequence>
<comment type="caution">
    <text evidence="6">Lacks conserved residue(s) required for the propagation of feature annotation.</text>
</comment>
<keyword evidence="3 6" id="KW-1015">Disulfide bond</keyword>
<dbReference type="KEGG" id="gsh:117368194"/>
<proteinExistence type="predicted"/>
<feature type="disulfide bond" evidence="6">
    <location>
        <begin position="268"/>
        <end position="277"/>
    </location>
</feature>
<dbReference type="PRINTS" id="PR00011">
    <property type="entry name" value="EGFLAMININ"/>
</dbReference>
<keyword evidence="10" id="KW-1185">Reference proteome</keyword>
<dbReference type="InterPro" id="IPR050440">
    <property type="entry name" value="Laminin/Netrin_ECM"/>
</dbReference>
<evidence type="ECO:0000256" key="7">
    <source>
        <dbReference type="SAM" id="MobiDB-lite"/>
    </source>
</evidence>
<feature type="disulfide bond" evidence="6">
    <location>
        <begin position="362"/>
        <end position="371"/>
    </location>
</feature>
<dbReference type="Gene3D" id="2.10.25.10">
    <property type="entry name" value="Laminin"/>
    <property type="match status" value="5"/>
</dbReference>
<keyword evidence="8" id="KW-1133">Transmembrane helix</keyword>
<name>A0A6P8SF87_GEOSA</name>
<evidence type="ECO:0000313" key="11">
    <source>
        <dbReference type="RefSeq" id="XP_033817475.1"/>
    </source>
</evidence>
<evidence type="ECO:0000256" key="4">
    <source>
        <dbReference type="ARBA" id="ARBA00023180"/>
    </source>
</evidence>
<feature type="domain" description="Laminin EGF-like" evidence="9">
    <location>
        <begin position="442"/>
        <end position="493"/>
    </location>
</feature>
<evidence type="ECO:0000256" key="5">
    <source>
        <dbReference type="ARBA" id="ARBA00023292"/>
    </source>
</evidence>
<feature type="region of interest" description="Disordered" evidence="7">
    <location>
        <begin position="61"/>
        <end position="181"/>
    </location>
</feature>
<dbReference type="AlphaFoldDB" id="A0A6P8SF87"/>
<feature type="domain" description="Laminin EGF-like" evidence="9">
    <location>
        <begin position="246"/>
        <end position="295"/>
    </location>
</feature>
<dbReference type="SMART" id="SM00180">
    <property type="entry name" value="EGF_Lam"/>
    <property type="match status" value="5"/>
</dbReference>
<dbReference type="InterPro" id="IPR000742">
    <property type="entry name" value="EGF"/>
</dbReference>
<feature type="transmembrane region" description="Helical" evidence="8">
    <location>
        <begin position="559"/>
        <end position="582"/>
    </location>
</feature>
<dbReference type="Proteomes" id="UP000515159">
    <property type="component" value="Chromosome 10"/>
</dbReference>
<dbReference type="Pfam" id="PF24973">
    <property type="entry name" value="EGF_LMN_ATRN"/>
    <property type="match status" value="1"/>
</dbReference>
<dbReference type="GO" id="GO:0005604">
    <property type="term" value="C:basement membrane"/>
    <property type="evidence" value="ECO:0007669"/>
    <property type="project" value="UniProtKB-ARBA"/>
</dbReference>
<dbReference type="SUPFAM" id="SSF57196">
    <property type="entry name" value="EGF/Laminin"/>
    <property type="match status" value="4"/>
</dbReference>
<dbReference type="CTD" id="1955"/>
<feature type="domain" description="Laminin EGF-like" evidence="9">
    <location>
        <begin position="343"/>
        <end position="392"/>
    </location>
</feature>
<evidence type="ECO:0000256" key="3">
    <source>
        <dbReference type="ARBA" id="ARBA00023157"/>
    </source>
</evidence>
<feature type="domain" description="Laminin EGF-like" evidence="9">
    <location>
        <begin position="296"/>
        <end position="342"/>
    </location>
</feature>
<feature type="disulfide bond" evidence="6">
    <location>
        <begin position="467"/>
        <end position="476"/>
    </location>
</feature>
<keyword evidence="8" id="KW-0812">Transmembrane</keyword>
<dbReference type="RefSeq" id="XP_033817475.1">
    <property type="nucleotide sequence ID" value="XM_033961584.1"/>
</dbReference>
<dbReference type="PANTHER" id="PTHR10574:SF435">
    <property type="entry name" value="LAMININ SUBUNIT GAMMA-1"/>
    <property type="match status" value="1"/>
</dbReference>
<dbReference type="FunFam" id="2.10.25.10:FF:000067">
    <property type="entry name" value="Laminin subunit gamma 1"/>
    <property type="match status" value="1"/>
</dbReference>
<feature type="disulfide bond" evidence="6">
    <location>
        <begin position="316"/>
        <end position="325"/>
    </location>
</feature>
<keyword evidence="1" id="KW-0732">Signal</keyword>
<evidence type="ECO:0000256" key="6">
    <source>
        <dbReference type="PROSITE-ProRule" id="PRU00460"/>
    </source>
</evidence>
<evidence type="ECO:0000256" key="8">
    <source>
        <dbReference type="SAM" id="Phobius"/>
    </source>
</evidence>
<keyword evidence="8" id="KW-0472">Membrane</keyword>
<dbReference type="FunFam" id="2.10.25.10:FF:000188">
    <property type="entry name" value="Laminin subunit gamma 2"/>
    <property type="match status" value="3"/>
</dbReference>
<dbReference type="InterPro" id="IPR002049">
    <property type="entry name" value="LE_dom"/>
</dbReference>
<dbReference type="Pfam" id="PF00053">
    <property type="entry name" value="EGF_laminin"/>
    <property type="match status" value="4"/>
</dbReference>
<dbReference type="PROSITE" id="PS50027">
    <property type="entry name" value="EGF_LAM_2"/>
    <property type="match status" value="4"/>
</dbReference>
<feature type="transmembrane region" description="Helical" evidence="8">
    <location>
        <begin position="21"/>
        <end position="38"/>
    </location>
</feature>
<dbReference type="GO" id="GO:0009888">
    <property type="term" value="P:tissue development"/>
    <property type="evidence" value="ECO:0007669"/>
    <property type="project" value="TreeGrafter"/>
</dbReference>
<accession>A0A6P8SF87</accession>
<dbReference type="CDD" id="cd00055">
    <property type="entry name" value="EGF_Lam"/>
    <property type="match status" value="4"/>
</dbReference>
<dbReference type="OrthoDB" id="19138at2759"/>
<protein>
    <submittedName>
        <fullName evidence="11">Multiple epidermal growth factor-like domains protein 9</fullName>
    </submittedName>
</protein>
<dbReference type="InParanoid" id="A0A6P8SF87"/>
<dbReference type="PROSITE" id="PS01248">
    <property type="entry name" value="EGF_LAM_1"/>
    <property type="match status" value="3"/>
</dbReference>
<dbReference type="FunCoup" id="A0A6P8SF87">
    <property type="interactions" value="133"/>
</dbReference>
<keyword evidence="4" id="KW-0325">Glycoprotein</keyword>
<dbReference type="SMART" id="SM00181">
    <property type="entry name" value="EGF"/>
    <property type="match status" value="4"/>
</dbReference>
<evidence type="ECO:0000313" key="10">
    <source>
        <dbReference type="Proteomes" id="UP000515159"/>
    </source>
</evidence>
<feature type="disulfide bond" evidence="6">
    <location>
        <begin position="296"/>
        <end position="308"/>
    </location>
</feature>
<gene>
    <name evidence="11" type="primary">MEGF9</name>
</gene>
<feature type="compositionally biased region" description="Basic and acidic residues" evidence="7">
    <location>
        <begin position="106"/>
        <end position="121"/>
    </location>
</feature>
<dbReference type="PANTHER" id="PTHR10574">
    <property type="entry name" value="NETRIN/LAMININ-RELATED"/>
    <property type="match status" value="1"/>
</dbReference>
<dbReference type="GeneID" id="117368194"/>
<dbReference type="GO" id="GO:0009887">
    <property type="term" value="P:animal organ morphogenesis"/>
    <property type="evidence" value="ECO:0007669"/>
    <property type="project" value="TreeGrafter"/>
</dbReference>
<dbReference type="GO" id="GO:0007411">
    <property type="term" value="P:axon guidance"/>
    <property type="evidence" value="ECO:0007669"/>
    <property type="project" value="TreeGrafter"/>
</dbReference>
<dbReference type="InterPro" id="IPR056863">
    <property type="entry name" value="LMN_ATRN_NET-like_EGF"/>
</dbReference>
<reference evidence="11" key="1">
    <citation type="submission" date="2025-08" db="UniProtKB">
        <authorList>
            <consortium name="RefSeq"/>
        </authorList>
    </citation>
    <scope>IDENTIFICATION</scope>
</reference>
<organism evidence="10 11">
    <name type="scientific">Geotrypetes seraphini</name>
    <name type="common">Gaboon caecilian</name>
    <name type="synonym">Caecilia seraphini</name>
    <dbReference type="NCBI Taxonomy" id="260995"/>
    <lineage>
        <taxon>Eukaryota</taxon>
        <taxon>Metazoa</taxon>
        <taxon>Chordata</taxon>
        <taxon>Craniata</taxon>
        <taxon>Vertebrata</taxon>
        <taxon>Euteleostomi</taxon>
        <taxon>Amphibia</taxon>
        <taxon>Gymnophiona</taxon>
        <taxon>Geotrypetes</taxon>
    </lineage>
</organism>
<evidence type="ECO:0000259" key="9">
    <source>
        <dbReference type="PROSITE" id="PS50027"/>
    </source>
</evidence>